<feature type="transmembrane region" description="Helical" evidence="1">
    <location>
        <begin position="18"/>
        <end position="42"/>
    </location>
</feature>
<keyword evidence="1" id="KW-0472">Membrane</keyword>
<proteinExistence type="predicted"/>
<feature type="transmembrane region" description="Helical" evidence="1">
    <location>
        <begin position="217"/>
        <end position="235"/>
    </location>
</feature>
<feature type="transmembrane region" description="Helical" evidence="1">
    <location>
        <begin position="177"/>
        <end position="197"/>
    </location>
</feature>
<feature type="transmembrane region" description="Helical" evidence="1">
    <location>
        <begin position="49"/>
        <end position="70"/>
    </location>
</feature>
<keyword evidence="1" id="KW-0812">Transmembrane</keyword>
<dbReference type="EMBL" id="DF839448">
    <property type="protein sequence ID" value="GAT43903.1"/>
    <property type="molecule type" value="Genomic_DNA"/>
</dbReference>
<reference evidence="2" key="1">
    <citation type="submission" date="2014-09" db="EMBL/GenBank/DDBJ databases">
        <title>Genome sequence of the luminous mushroom Mycena chlorophos for searching fungal bioluminescence genes.</title>
        <authorList>
            <person name="Tanaka Y."/>
            <person name="Kasuga D."/>
            <person name="Oba Y."/>
            <person name="Hase S."/>
            <person name="Sato K."/>
            <person name="Oba Y."/>
            <person name="Sakakibara Y."/>
        </authorList>
    </citation>
    <scope>NUCLEOTIDE SEQUENCE</scope>
</reference>
<feature type="transmembrane region" description="Helical" evidence="1">
    <location>
        <begin position="82"/>
        <end position="103"/>
    </location>
</feature>
<organism evidence="2 3">
    <name type="scientific">Mycena chlorophos</name>
    <name type="common">Agaric fungus</name>
    <name type="synonym">Agaricus chlorophos</name>
    <dbReference type="NCBI Taxonomy" id="658473"/>
    <lineage>
        <taxon>Eukaryota</taxon>
        <taxon>Fungi</taxon>
        <taxon>Dikarya</taxon>
        <taxon>Basidiomycota</taxon>
        <taxon>Agaricomycotina</taxon>
        <taxon>Agaricomycetes</taxon>
        <taxon>Agaricomycetidae</taxon>
        <taxon>Agaricales</taxon>
        <taxon>Marasmiineae</taxon>
        <taxon>Mycenaceae</taxon>
        <taxon>Mycena</taxon>
    </lineage>
</organism>
<evidence type="ECO:0000256" key="1">
    <source>
        <dbReference type="SAM" id="Phobius"/>
    </source>
</evidence>
<feature type="transmembrane region" description="Helical" evidence="1">
    <location>
        <begin position="241"/>
        <end position="261"/>
    </location>
</feature>
<feature type="transmembrane region" description="Helical" evidence="1">
    <location>
        <begin position="123"/>
        <end position="147"/>
    </location>
</feature>
<name>A0ABQ0KY94_MYCCL</name>
<keyword evidence="3" id="KW-1185">Reference proteome</keyword>
<sequence>MDVPSVILRRAGPDVTTIVIFDVIIATSFFILLVSVLVAWFANIQRVKTWYLLQLCAAGYCLSFFLLVGHQVGPEPPLQFCAMSAALIYAAPPALATAGFFFVIELHLRLSSALFSRTMSNKFIYWVAWGIPLTHGIVFWTSLLVGLSDVSRIQRDPTGIYCHIVDNKIPTLITGSLVIMFLAALLVLEAITIVHLVRQHAMVKQLRLRGSDFPLPLFVRVVGYTFVAGFGMVMVDVVMNATNATIIIMMSIVPLSVALVFGTQMELIQVLFCQGGRSHRPLSDSTVV</sequence>
<gene>
    <name evidence="2" type="ORF">MCHLO_01566</name>
</gene>
<evidence type="ECO:0000313" key="2">
    <source>
        <dbReference type="EMBL" id="GAT43903.1"/>
    </source>
</evidence>
<dbReference type="Proteomes" id="UP000815677">
    <property type="component" value="Unassembled WGS sequence"/>
</dbReference>
<accession>A0ABQ0KY94</accession>
<keyword evidence="1" id="KW-1133">Transmembrane helix</keyword>
<protein>
    <recommendedName>
        <fullName evidence="4">G-protein coupled receptors family 2 profile 2 domain-containing protein</fullName>
    </recommendedName>
</protein>
<evidence type="ECO:0000313" key="3">
    <source>
        <dbReference type="Proteomes" id="UP000815677"/>
    </source>
</evidence>
<evidence type="ECO:0008006" key="4">
    <source>
        <dbReference type="Google" id="ProtNLM"/>
    </source>
</evidence>